<dbReference type="EMBL" id="QXBN01000012">
    <property type="protein sequence ID" value="RIT36750.1"/>
    <property type="molecule type" value="Genomic_DNA"/>
</dbReference>
<dbReference type="Proteomes" id="UP000284557">
    <property type="component" value="Unassembled WGS sequence"/>
</dbReference>
<sequence length="195" mass="22252">MSSFFTRFNRRPASTQDKPAAASQPAAPEAPPSAEPKASSGSWIRRGRDFVRRKLDERRQRREDKKKPPPQEPPPVYPPPPPPEPPTPTGDVSLRARLLFTVNTGSPGGRHYNDDEREAEHTLFVSMRFVEVLRDHVRAGRTREAIDMLTEPWYTQYLLEMVMPEIKKILRPHERAGARFLLTPNDVIEKPPTEG</sequence>
<evidence type="ECO:0000313" key="3">
    <source>
        <dbReference type="Proteomes" id="UP000284557"/>
    </source>
</evidence>
<feature type="compositionally biased region" description="Polar residues" evidence="1">
    <location>
        <begin position="1"/>
        <end position="17"/>
    </location>
</feature>
<name>A0ABD7HLU0_9MYCO</name>
<feature type="compositionally biased region" description="Low complexity" evidence="1">
    <location>
        <begin position="18"/>
        <end position="27"/>
    </location>
</feature>
<proteinExistence type="predicted"/>
<dbReference type="AlphaFoldDB" id="A0ABD7HLU0"/>
<gene>
    <name evidence="2" type="ORF">D2E76_15940</name>
</gene>
<evidence type="ECO:0000313" key="2">
    <source>
        <dbReference type="EMBL" id="RIT36750.1"/>
    </source>
</evidence>
<feature type="region of interest" description="Disordered" evidence="1">
    <location>
        <begin position="1"/>
        <end position="91"/>
    </location>
</feature>
<organism evidence="2 3">
    <name type="scientific">Mycobacteroides abscessus</name>
    <dbReference type="NCBI Taxonomy" id="36809"/>
    <lineage>
        <taxon>Bacteria</taxon>
        <taxon>Bacillati</taxon>
        <taxon>Actinomycetota</taxon>
        <taxon>Actinomycetes</taxon>
        <taxon>Mycobacteriales</taxon>
        <taxon>Mycobacteriaceae</taxon>
        <taxon>Mycobacteroides</taxon>
    </lineage>
</organism>
<feature type="compositionally biased region" description="Pro residues" evidence="1">
    <location>
        <begin position="70"/>
        <end position="88"/>
    </location>
</feature>
<comment type="caution">
    <text evidence="2">The sequence shown here is derived from an EMBL/GenBank/DDBJ whole genome shotgun (WGS) entry which is preliminary data.</text>
</comment>
<accession>A0ABD7HLU0</accession>
<dbReference type="RefSeq" id="WP_119596407.1">
    <property type="nucleotide sequence ID" value="NZ_QXBN01000012.1"/>
</dbReference>
<feature type="compositionally biased region" description="Basic and acidic residues" evidence="1">
    <location>
        <begin position="46"/>
        <end position="69"/>
    </location>
</feature>
<evidence type="ECO:0000256" key="1">
    <source>
        <dbReference type="SAM" id="MobiDB-lite"/>
    </source>
</evidence>
<reference evidence="2 3" key="1">
    <citation type="submission" date="2018-08" db="EMBL/GenBank/DDBJ databases">
        <title>Linezolid Resistance in Mycobacterium abscessus: MIC Distribution and Comprehensive Investigation of Resistance Mechanisms.</title>
        <authorList>
            <person name="Ye M."/>
            <person name="Xu L."/>
            <person name="Zou Y."/>
            <person name="Li B."/>
            <person name="Guo Q."/>
            <person name="Zhang Y."/>
            <person name="Zhan M."/>
            <person name="Xu B."/>
            <person name="Yu F."/>
            <person name="Zhang Z."/>
            <person name="Chu H."/>
        </authorList>
    </citation>
    <scope>NUCLEOTIDE SEQUENCE [LARGE SCALE GENOMIC DNA]</scope>
    <source>
        <strain evidence="2 3">G143</strain>
    </source>
</reference>
<protein>
    <submittedName>
        <fullName evidence="2">Uncharacterized protein</fullName>
    </submittedName>
</protein>